<evidence type="ECO:0000256" key="3">
    <source>
        <dbReference type="ARBA" id="ARBA00024214"/>
    </source>
</evidence>
<comment type="subunit">
    <text evidence="3">Interacts (via cytoplasmic region) with ILK.</text>
</comment>
<sequence>MVFYFKSCPNNSKQEYNLYSGEDKFENDELIKYSWPNDVWFHVDNLSSAHVYYRGDGEIDPETLPPELIEDCAQLTKFNSIQGNKTPSVNIIYTLASNLHKTNNMEPGEVNFKNRSKVYKINVSARNNGICRRLSKTKIVGSVDDFKKQHHENLIKIKQDRIRINMEETKKNEILRKEREIEKEKYSYNNLHRTENMTSNKDVEEYDSDDFI</sequence>
<evidence type="ECO:0000256" key="2">
    <source>
        <dbReference type="ARBA" id="ARBA00016700"/>
    </source>
</evidence>
<evidence type="ECO:0000259" key="5">
    <source>
        <dbReference type="Pfam" id="PF05670"/>
    </source>
</evidence>
<feature type="region of interest" description="Disordered" evidence="4">
    <location>
        <begin position="192"/>
        <end position="212"/>
    </location>
</feature>
<reference evidence="6 7" key="1">
    <citation type="submission" date="2016-04" db="EMBL/GenBank/DDBJ databases">
        <title>The genome of Intoshia linei affirms orthonectids as highly simplified spiralians.</title>
        <authorList>
            <person name="Mikhailov K.V."/>
            <person name="Slusarev G.S."/>
            <person name="Nikitin M.A."/>
            <person name="Logacheva M.D."/>
            <person name="Penin A."/>
            <person name="Aleoshin V."/>
            <person name="Panchin Y.V."/>
        </authorList>
    </citation>
    <scope>NUCLEOTIDE SEQUENCE [LARGE SCALE GENOMIC DNA]</scope>
    <source>
        <strain evidence="6">Intl2013</strain>
        <tissue evidence="6">Whole animal</tissue>
    </source>
</reference>
<evidence type="ECO:0000256" key="1">
    <source>
        <dbReference type="ARBA" id="ARBA00008998"/>
    </source>
</evidence>
<feature type="domain" description="NFACT RNA-binding" evidence="5">
    <location>
        <begin position="1"/>
        <end position="114"/>
    </location>
</feature>
<evidence type="ECO:0000256" key="4">
    <source>
        <dbReference type="SAM" id="MobiDB-lite"/>
    </source>
</evidence>
<comment type="caution">
    <text evidence="6">The sequence shown here is derived from an EMBL/GenBank/DDBJ whole genome shotgun (WGS) entry which is preliminary data.</text>
</comment>
<proteinExistence type="inferred from homology"/>
<dbReference type="Proteomes" id="UP000078046">
    <property type="component" value="Unassembled WGS sequence"/>
</dbReference>
<dbReference type="PANTHER" id="PTHR13049:SF2">
    <property type="entry name" value="COILED-COIL DOMAIN-CONTAINING PROTEIN 25"/>
    <property type="match status" value="1"/>
</dbReference>
<dbReference type="PANTHER" id="PTHR13049">
    <property type="entry name" value="DUF814-RELATED"/>
    <property type="match status" value="1"/>
</dbReference>
<keyword evidence="7" id="KW-1185">Reference proteome</keyword>
<accession>A0A177B6D7</accession>
<dbReference type="Pfam" id="PF05670">
    <property type="entry name" value="NFACT-R_1"/>
    <property type="match status" value="1"/>
</dbReference>
<dbReference type="EMBL" id="LWCA01000242">
    <property type="protein sequence ID" value="OAF69690.1"/>
    <property type="molecule type" value="Genomic_DNA"/>
</dbReference>
<dbReference type="InterPro" id="IPR039730">
    <property type="entry name" value="Jlp2/Ccd25"/>
</dbReference>
<dbReference type="OrthoDB" id="200398at2759"/>
<dbReference type="InterPro" id="IPR008532">
    <property type="entry name" value="NFACT_RNA-bd"/>
</dbReference>
<evidence type="ECO:0000313" key="7">
    <source>
        <dbReference type="Proteomes" id="UP000078046"/>
    </source>
</evidence>
<name>A0A177B6D7_9BILA</name>
<gene>
    <name evidence="6" type="ORF">A3Q56_02525</name>
</gene>
<protein>
    <recommendedName>
        <fullName evidence="2">Coiled-coil domain-containing protein 25</fullName>
    </recommendedName>
</protein>
<comment type="similarity">
    <text evidence="1">Belongs to the CCDC25 family.</text>
</comment>
<dbReference type="AlphaFoldDB" id="A0A177B6D7"/>
<organism evidence="6 7">
    <name type="scientific">Intoshia linei</name>
    <dbReference type="NCBI Taxonomy" id="1819745"/>
    <lineage>
        <taxon>Eukaryota</taxon>
        <taxon>Metazoa</taxon>
        <taxon>Spiralia</taxon>
        <taxon>Lophotrochozoa</taxon>
        <taxon>Mesozoa</taxon>
        <taxon>Orthonectida</taxon>
        <taxon>Rhopaluridae</taxon>
        <taxon>Intoshia</taxon>
    </lineage>
</organism>
<evidence type="ECO:0000313" key="6">
    <source>
        <dbReference type="EMBL" id="OAF69690.1"/>
    </source>
</evidence>